<dbReference type="eggNOG" id="ENOG5033QF3">
    <property type="taxonomic scope" value="Bacteria"/>
</dbReference>
<protein>
    <recommendedName>
        <fullName evidence="3">Cytochrome c</fullName>
    </recommendedName>
</protein>
<dbReference type="AlphaFoldDB" id="K6YHX9"/>
<comment type="caution">
    <text evidence="1">The sequence shown here is derived from an EMBL/GenBank/DDBJ whole genome shotgun (WGS) entry which is preliminary data.</text>
</comment>
<gene>
    <name evidence="1" type="ORF">GMES_1297</name>
</gene>
<name>K6YHX9_9ALTE</name>
<dbReference type="OrthoDB" id="6386457at2"/>
<dbReference type="PROSITE" id="PS51257">
    <property type="entry name" value="PROKAR_LIPOPROTEIN"/>
    <property type="match status" value="1"/>
</dbReference>
<dbReference type="EMBL" id="BAEP01000024">
    <property type="protein sequence ID" value="GAC23596.1"/>
    <property type="molecule type" value="Genomic_DNA"/>
</dbReference>
<accession>K6YHX9</accession>
<reference evidence="1 2" key="1">
    <citation type="journal article" date="2017" name="Antonie Van Leeuwenhoek">
        <title>Rhizobium rhizosphaerae sp. nov., a novel species isolated from rice rhizosphere.</title>
        <authorList>
            <person name="Zhao J.J."/>
            <person name="Zhang J."/>
            <person name="Zhang R.J."/>
            <person name="Zhang C.W."/>
            <person name="Yin H.Q."/>
            <person name="Zhang X.X."/>
        </authorList>
    </citation>
    <scope>NUCLEOTIDE SEQUENCE [LARGE SCALE GENOMIC DNA]</scope>
    <source>
        <strain evidence="1 2">KMM 241</strain>
    </source>
</reference>
<dbReference type="Proteomes" id="UP000006263">
    <property type="component" value="Unassembled WGS sequence"/>
</dbReference>
<evidence type="ECO:0008006" key="3">
    <source>
        <dbReference type="Google" id="ProtNLM"/>
    </source>
</evidence>
<organism evidence="1 2">
    <name type="scientific">Paraglaciecola mesophila KMM 241</name>
    <dbReference type="NCBI Taxonomy" id="1128912"/>
    <lineage>
        <taxon>Bacteria</taxon>
        <taxon>Pseudomonadati</taxon>
        <taxon>Pseudomonadota</taxon>
        <taxon>Gammaproteobacteria</taxon>
        <taxon>Alteromonadales</taxon>
        <taxon>Alteromonadaceae</taxon>
        <taxon>Paraglaciecola</taxon>
    </lineage>
</organism>
<sequence length="157" mass="17215">MPMKLFSVTPSKLVSVLTICTIALVGCSSQFNSNLRKVTYPPEFKYTEKADLSSDMHRLAAQMALLEVALGMPSVEAKNEPELQREKVLKALGNMSKIASNLKAGDMGANHPFMQDYMQGFVSQIDEARIAASLKQPRYFVAGKVSGGCTNCHKVNR</sequence>
<evidence type="ECO:0000313" key="1">
    <source>
        <dbReference type="EMBL" id="GAC23596.1"/>
    </source>
</evidence>
<proteinExistence type="predicted"/>
<evidence type="ECO:0000313" key="2">
    <source>
        <dbReference type="Proteomes" id="UP000006263"/>
    </source>
</evidence>